<comment type="caution">
    <text evidence="9">The sequence shown here is derived from an EMBL/GenBank/DDBJ whole genome shotgun (WGS) entry which is preliminary data.</text>
</comment>
<keyword evidence="7" id="KW-0998">Cell outer membrane</keyword>
<keyword evidence="6" id="KW-0472">Membrane</keyword>
<organism evidence="9 10">
    <name type="scientific">Aliiruegeria haliotis</name>
    <dbReference type="NCBI Taxonomy" id="1280846"/>
    <lineage>
        <taxon>Bacteria</taxon>
        <taxon>Pseudomonadati</taxon>
        <taxon>Pseudomonadota</taxon>
        <taxon>Alphaproteobacteria</taxon>
        <taxon>Rhodobacterales</taxon>
        <taxon>Roseobacteraceae</taxon>
        <taxon>Aliiruegeria</taxon>
    </lineage>
</organism>
<evidence type="ECO:0000256" key="1">
    <source>
        <dbReference type="ARBA" id="ARBA00004571"/>
    </source>
</evidence>
<evidence type="ECO:0000256" key="6">
    <source>
        <dbReference type="ARBA" id="ARBA00023136"/>
    </source>
</evidence>
<evidence type="ECO:0000256" key="3">
    <source>
        <dbReference type="ARBA" id="ARBA00022452"/>
    </source>
</evidence>
<name>A0A2T0RYN2_9RHOB</name>
<evidence type="ECO:0000256" key="2">
    <source>
        <dbReference type="ARBA" id="ARBA00008163"/>
    </source>
</evidence>
<dbReference type="Gene3D" id="2.40.160.60">
    <property type="entry name" value="Outer membrane protein transport protein (OMPP1/FadL/TodX)"/>
    <property type="match status" value="1"/>
</dbReference>
<comment type="similarity">
    <text evidence="2">Belongs to the OmpP1/FadL family.</text>
</comment>
<evidence type="ECO:0000256" key="8">
    <source>
        <dbReference type="SAM" id="SignalP"/>
    </source>
</evidence>
<dbReference type="GO" id="GO:0015483">
    <property type="term" value="F:long-chain fatty acid transporting porin activity"/>
    <property type="evidence" value="ECO:0007669"/>
    <property type="project" value="TreeGrafter"/>
</dbReference>
<feature type="chain" id="PRO_5015780458" evidence="8">
    <location>
        <begin position="21"/>
        <end position="437"/>
    </location>
</feature>
<gene>
    <name evidence="9" type="ORF">CLV78_101379</name>
</gene>
<keyword evidence="10" id="KW-1185">Reference proteome</keyword>
<evidence type="ECO:0000256" key="5">
    <source>
        <dbReference type="ARBA" id="ARBA00022729"/>
    </source>
</evidence>
<dbReference type="EMBL" id="PVTD01000001">
    <property type="protein sequence ID" value="PRY26284.1"/>
    <property type="molecule type" value="Genomic_DNA"/>
</dbReference>
<evidence type="ECO:0000313" key="9">
    <source>
        <dbReference type="EMBL" id="PRY26284.1"/>
    </source>
</evidence>
<dbReference type="GO" id="GO:0009279">
    <property type="term" value="C:cell outer membrane"/>
    <property type="evidence" value="ECO:0007669"/>
    <property type="project" value="UniProtKB-SubCell"/>
</dbReference>
<dbReference type="InterPro" id="IPR005017">
    <property type="entry name" value="OMPP1/FadL/TodX"/>
</dbReference>
<dbReference type="SUPFAM" id="SSF56935">
    <property type="entry name" value="Porins"/>
    <property type="match status" value="1"/>
</dbReference>
<keyword evidence="5 8" id="KW-0732">Signal</keyword>
<dbReference type="RefSeq" id="WP_106203072.1">
    <property type="nucleotide sequence ID" value="NZ_PVTD01000001.1"/>
</dbReference>
<evidence type="ECO:0000256" key="7">
    <source>
        <dbReference type="ARBA" id="ARBA00023237"/>
    </source>
</evidence>
<keyword evidence="3" id="KW-1134">Transmembrane beta strand</keyword>
<evidence type="ECO:0000256" key="4">
    <source>
        <dbReference type="ARBA" id="ARBA00022692"/>
    </source>
</evidence>
<comment type="subcellular location">
    <subcellularLocation>
        <location evidence="1">Cell outer membrane</location>
        <topology evidence="1">Multi-pass membrane protein</topology>
    </subcellularLocation>
</comment>
<feature type="signal peptide" evidence="8">
    <location>
        <begin position="1"/>
        <end position="20"/>
    </location>
</feature>
<dbReference type="AlphaFoldDB" id="A0A2T0RYN2"/>
<evidence type="ECO:0000313" key="10">
    <source>
        <dbReference type="Proteomes" id="UP000239480"/>
    </source>
</evidence>
<keyword evidence="4" id="KW-0812">Transmembrane</keyword>
<protein>
    <submittedName>
        <fullName evidence="9">Long-subunit fatty acid transport protein</fullName>
    </submittedName>
</protein>
<reference evidence="9 10" key="1">
    <citation type="submission" date="2018-03" db="EMBL/GenBank/DDBJ databases">
        <title>Genomic Encyclopedia of Archaeal and Bacterial Type Strains, Phase II (KMG-II): from individual species to whole genera.</title>
        <authorList>
            <person name="Goeker M."/>
        </authorList>
    </citation>
    <scope>NUCLEOTIDE SEQUENCE [LARGE SCALE GENOMIC DNA]</scope>
    <source>
        <strain evidence="9 10">DSM 29328</strain>
    </source>
</reference>
<sequence>MNKLLTSVSVMVLTAGGATAGGLDRTGQPIQALFEAGGESGGYAELAFGRTIPRVSGEGVGIGAVGLPAGTKYDSVAESFNSVGGAVKMNFSDQWSGALIYDQSYGSDVVYPGDMASTELGGTSAIADGDSLTAYLRYKFNDRWSAHGGLRLQRIKGDIGLSGLAYGLPEATAQAAFAANMSAAQAAAAAGDLAAAAEFQAAATTAAGTVNGYSVTLEDSTALGWVIGGAYEIPEIAARVSLTYNSEISHNVKMKESGPDVIVGVDPTTGAPIIVPALDGEDDVEVKSPQSVNLEFRTGIAADTLLFGSIRWVDWSEFRIDPTNFTNYTGGGLVDLEDTTTYALGLGRRFNEQWAGSFAVSYEAAGDNLVSPLAPSTGLWALAIGASYTVDAFSITGGVRHTWLGDAKPETGTPDVARANFEGNNATSFGIRVGYNF</sequence>
<accession>A0A2T0RYN2</accession>
<dbReference type="PANTHER" id="PTHR35093">
    <property type="entry name" value="OUTER MEMBRANE PROTEIN NMB0088-RELATED"/>
    <property type="match status" value="1"/>
</dbReference>
<proteinExistence type="inferred from homology"/>
<dbReference type="OrthoDB" id="6679728at2"/>
<dbReference type="PANTHER" id="PTHR35093:SF8">
    <property type="entry name" value="OUTER MEMBRANE PROTEIN NMB0088-RELATED"/>
    <property type="match status" value="1"/>
</dbReference>
<dbReference type="Proteomes" id="UP000239480">
    <property type="component" value="Unassembled WGS sequence"/>
</dbReference>